<dbReference type="Pfam" id="PF12508">
    <property type="entry name" value="Transposon_TraM"/>
    <property type="match status" value="1"/>
</dbReference>
<organism evidence="4 5">
    <name type="scientific">Hoylesella enoeca</name>
    <dbReference type="NCBI Taxonomy" id="76123"/>
    <lineage>
        <taxon>Bacteria</taxon>
        <taxon>Pseudomonadati</taxon>
        <taxon>Bacteroidota</taxon>
        <taxon>Bacteroidia</taxon>
        <taxon>Bacteroidales</taxon>
        <taxon>Prevotellaceae</taxon>
        <taxon>Hoylesella</taxon>
    </lineage>
</organism>
<dbReference type="AlphaFoldDB" id="A0A0S2KLC5"/>
<dbReference type="EMBL" id="CP013195">
    <property type="protein sequence ID" value="ALO49079.1"/>
    <property type="molecule type" value="Genomic_DNA"/>
</dbReference>
<dbReference type="InterPro" id="IPR055407">
    <property type="entry name" value="TraM_C"/>
</dbReference>
<keyword evidence="2" id="KW-0812">Transmembrane</keyword>
<keyword evidence="5" id="KW-1185">Reference proteome</keyword>
<dbReference type="eggNOG" id="ENOG502ZAEE">
    <property type="taxonomic scope" value="Bacteria"/>
</dbReference>
<keyword evidence="2" id="KW-0472">Membrane</keyword>
<evidence type="ECO:0000256" key="2">
    <source>
        <dbReference type="SAM" id="Phobius"/>
    </source>
</evidence>
<gene>
    <name evidence="4" type="ORF">AS203_08270</name>
</gene>
<evidence type="ECO:0000259" key="3">
    <source>
        <dbReference type="Pfam" id="PF12508"/>
    </source>
</evidence>
<feature type="domain" description="Conjugative transposon TraM C-terminal" evidence="3">
    <location>
        <begin position="276"/>
        <end position="427"/>
    </location>
</feature>
<accession>A0A0S2KLC5</accession>
<dbReference type="Proteomes" id="UP000056252">
    <property type="component" value="Chromosome"/>
</dbReference>
<dbReference type="KEGG" id="peo:AS203_08270"/>
<evidence type="ECO:0000256" key="1">
    <source>
        <dbReference type="SAM" id="MobiDB-lite"/>
    </source>
</evidence>
<evidence type="ECO:0000313" key="4">
    <source>
        <dbReference type="EMBL" id="ALO49079.1"/>
    </source>
</evidence>
<dbReference type="OrthoDB" id="1453786at2"/>
<keyword evidence="2" id="KW-1133">Transmembrane helix</keyword>
<feature type="compositionally biased region" description="Polar residues" evidence="1">
    <location>
        <begin position="212"/>
        <end position="231"/>
    </location>
</feature>
<proteinExistence type="predicted"/>
<reference evidence="5" key="1">
    <citation type="submission" date="2015-11" db="EMBL/GenBank/DDBJ databases">
        <authorList>
            <person name="Holder M.E."/>
            <person name="Ajami N.J."/>
            <person name="Petrosino J.F."/>
        </authorList>
    </citation>
    <scope>NUCLEOTIDE SEQUENCE [LARGE SCALE GENOMIC DNA]</scope>
    <source>
        <strain evidence="5">F0113</strain>
    </source>
</reference>
<protein>
    <submittedName>
        <fullName evidence="4">Conjugal transfer protein TraM</fullName>
    </submittedName>
</protein>
<feature type="compositionally biased region" description="Basic and acidic residues" evidence="1">
    <location>
        <begin position="108"/>
        <end position="137"/>
    </location>
</feature>
<feature type="region of interest" description="Disordered" evidence="1">
    <location>
        <begin position="108"/>
        <end position="251"/>
    </location>
</feature>
<dbReference type="STRING" id="76123.AS203_08270"/>
<feature type="transmembrane region" description="Helical" evidence="2">
    <location>
        <begin position="12"/>
        <end position="31"/>
    </location>
</feature>
<sequence>MDVKKINFKDRKYVFPAILYPLILFVGYFIIDTVNTDVSDNDPRLKTTDYLNSDLPAANTDSVLGGKLDNAEREYGQINDLSGVENIENDRDSINKKEDYNSQYSAREAEMVQRQQERQRAQQEEQRRIREMQDRVRRGNAHSRSSSSTDNFVAPVNDSEIARLDRRRRQREMENMNDDLNGVAFGSPSRRGRYGNEDSYGGDGEYGLPVAGSQNGANNLSYGNNGSLASSRTDDNVRGAGEQPEGVPEKVVKKRKISSDYFNTISSSSTEESKLIKAIIDEDVKAQEGSRVRLRLLDDVEIGDMTVKKGTYLYAQMSGFGHQRVKGTVQSIFSKEEIIRVSLSIYDTDGQEGLYVPLSSFKETGKEILGSATQGGTNIVDNTTSSTGVKGWASQAVQNASQQVMNAVGKVIRRNRVKLKYGTLVYLIDGSQQEKRQRK</sequence>
<name>A0A0S2KLC5_9BACT</name>
<evidence type="ECO:0000313" key="5">
    <source>
        <dbReference type="Proteomes" id="UP000056252"/>
    </source>
</evidence>
<feature type="compositionally biased region" description="Polar residues" evidence="1">
    <location>
        <begin position="142"/>
        <end position="151"/>
    </location>
</feature>